<proteinExistence type="inferred from homology"/>
<organism evidence="9 10">
    <name type="scientific">Neobacillus bataviensis</name>
    <dbReference type="NCBI Taxonomy" id="220685"/>
    <lineage>
        <taxon>Bacteria</taxon>
        <taxon>Bacillati</taxon>
        <taxon>Bacillota</taxon>
        <taxon>Bacilli</taxon>
        <taxon>Bacillales</taxon>
        <taxon>Bacillaceae</taxon>
        <taxon>Neobacillus</taxon>
    </lineage>
</organism>
<evidence type="ECO:0000256" key="2">
    <source>
        <dbReference type="ARBA" id="ARBA00007998"/>
    </source>
</evidence>
<evidence type="ECO:0000256" key="6">
    <source>
        <dbReference type="ARBA" id="ARBA00022989"/>
    </source>
</evidence>
<protein>
    <submittedName>
        <fullName evidence="9">Spore germination protein KB</fullName>
    </submittedName>
</protein>
<feature type="transmembrane region" description="Helical" evidence="8">
    <location>
        <begin position="306"/>
        <end position="326"/>
    </location>
</feature>
<gene>
    <name evidence="9" type="ORF">FB550_101350</name>
</gene>
<comment type="caution">
    <text evidence="9">The sequence shown here is derived from an EMBL/GenBank/DDBJ whole genome shotgun (WGS) entry which is preliminary data.</text>
</comment>
<evidence type="ECO:0000313" key="9">
    <source>
        <dbReference type="EMBL" id="TWE08332.1"/>
    </source>
</evidence>
<evidence type="ECO:0000256" key="1">
    <source>
        <dbReference type="ARBA" id="ARBA00004141"/>
    </source>
</evidence>
<dbReference type="PANTHER" id="PTHR34975:SF2">
    <property type="entry name" value="SPORE GERMINATION PROTEIN A2"/>
    <property type="match status" value="1"/>
</dbReference>
<feature type="transmembrane region" description="Helical" evidence="8">
    <location>
        <begin position="107"/>
        <end position="131"/>
    </location>
</feature>
<dbReference type="GO" id="GO:0016020">
    <property type="term" value="C:membrane"/>
    <property type="evidence" value="ECO:0007669"/>
    <property type="project" value="UniProtKB-SubCell"/>
</dbReference>
<evidence type="ECO:0000256" key="5">
    <source>
        <dbReference type="ARBA" id="ARBA00022692"/>
    </source>
</evidence>
<evidence type="ECO:0000256" key="3">
    <source>
        <dbReference type="ARBA" id="ARBA00022448"/>
    </source>
</evidence>
<keyword evidence="6 8" id="KW-1133">Transmembrane helix</keyword>
<dbReference type="Proteomes" id="UP000319671">
    <property type="component" value="Unassembled WGS sequence"/>
</dbReference>
<dbReference type="NCBIfam" id="TIGR00912">
    <property type="entry name" value="2A0309"/>
    <property type="match status" value="1"/>
</dbReference>
<dbReference type="RefSeq" id="WP_144562037.1">
    <property type="nucleotide sequence ID" value="NZ_VIVN01000001.1"/>
</dbReference>
<evidence type="ECO:0000313" key="10">
    <source>
        <dbReference type="Proteomes" id="UP000319671"/>
    </source>
</evidence>
<comment type="similarity">
    <text evidence="2">Belongs to the amino acid-polyamine-organocation (APC) superfamily. Spore germination protein (SGP) (TC 2.A.3.9) family.</text>
</comment>
<keyword evidence="7 8" id="KW-0472">Membrane</keyword>
<keyword evidence="5 8" id="KW-0812">Transmembrane</keyword>
<feature type="transmembrane region" description="Helical" evidence="8">
    <location>
        <begin position="219"/>
        <end position="240"/>
    </location>
</feature>
<name>A0A561DYD2_9BACI</name>
<feature type="transmembrane region" description="Helical" evidence="8">
    <location>
        <begin position="185"/>
        <end position="207"/>
    </location>
</feature>
<feature type="transmembrane region" description="Helical" evidence="8">
    <location>
        <begin position="36"/>
        <end position="57"/>
    </location>
</feature>
<evidence type="ECO:0000256" key="7">
    <source>
        <dbReference type="ARBA" id="ARBA00023136"/>
    </source>
</evidence>
<evidence type="ECO:0000256" key="8">
    <source>
        <dbReference type="SAM" id="Phobius"/>
    </source>
</evidence>
<feature type="transmembrane region" description="Helical" evidence="8">
    <location>
        <begin position="271"/>
        <end position="294"/>
    </location>
</feature>
<keyword evidence="3" id="KW-0813">Transport</keyword>
<reference evidence="9 10" key="1">
    <citation type="submission" date="2019-06" db="EMBL/GenBank/DDBJ databases">
        <title>Sorghum-associated microbial communities from plants grown in Nebraska, USA.</title>
        <authorList>
            <person name="Schachtman D."/>
        </authorList>
    </citation>
    <scope>NUCLEOTIDE SEQUENCE [LARGE SCALE GENOMIC DNA]</scope>
    <source>
        <strain evidence="9 10">2482</strain>
    </source>
</reference>
<dbReference type="EMBL" id="VIVN01000001">
    <property type="protein sequence ID" value="TWE08332.1"/>
    <property type="molecule type" value="Genomic_DNA"/>
</dbReference>
<comment type="subcellular location">
    <subcellularLocation>
        <location evidence="1">Membrane</location>
        <topology evidence="1">Multi-pass membrane protein</topology>
    </subcellularLocation>
</comment>
<dbReference type="PANTHER" id="PTHR34975">
    <property type="entry name" value="SPORE GERMINATION PROTEIN A2"/>
    <property type="match status" value="1"/>
</dbReference>
<evidence type="ECO:0000256" key="4">
    <source>
        <dbReference type="ARBA" id="ARBA00022544"/>
    </source>
</evidence>
<dbReference type="GO" id="GO:0009847">
    <property type="term" value="P:spore germination"/>
    <property type="evidence" value="ECO:0007669"/>
    <property type="project" value="InterPro"/>
</dbReference>
<feature type="transmembrane region" description="Helical" evidence="8">
    <location>
        <begin position="77"/>
        <end position="95"/>
    </location>
</feature>
<feature type="transmembrane region" description="Helical" evidence="8">
    <location>
        <begin position="338"/>
        <end position="358"/>
    </location>
</feature>
<keyword evidence="10" id="KW-1185">Reference proteome</keyword>
<dbReference type="Pfam" id="PF03845">
    <property type="entry name" value="Spore_permease"/>
    <property type="match status" value="1"/>
</dbReference>
<sequence>MENAKIKAYQLFVLVVLFEMGSAILVGLGAEAKQDAWMSILLGLGGGLAVFLIYYQLYKYYQDMPLTSYVQKITGKWIGRIIGVSYIIYFLYSASRVLRDFGELLTSTIYTTTPLIVINCLMIFTIIYGIHKGFEVIARVGELFFIVVYMMAIVGFCLIMFSGLIHPENLRPVLENGWKPVLKTFLLETINFPFGEMIVFTMVLPYLNDAKKAKWVCMGGMVLSGINITITAVINVAALGTDLFTRAPFPLLSTISKIQLANFIERLDVLFMLYLVIGGFFKISIFFYAAVAGTADIFGFKNQTKLSFPMGALVLFSSITIASNYSEHIKEGLKIVPIYIHWPFQILIPSFLLIIAFFKNRRKQKEQS</sequence>
<feature type="transmembrane region" description="Helical" evidence="8">
    <location>
        <begin position="12"/>
        <end position="30"/>
    </location>
</feature>
<dbReference type="InterPro" id="IPR004761">
    <property type="entry name" value="Spore_GerAB"/>
</dbReference>
<keyword evidence="4" id="KW-0309">Germination</keyword>
<accession>A0A561DYD2</accession>
<dbReference type="AlphaFoldDB" id="A0A561DYD2"/>
<feature type="transmembrane region" description="Helical" evidence="8">
    <location>
        <begin position="143"/>
        <end position="165"/>
    </location>
</feature>